<dbReference type="PANTHER" id="PTHR42974:SF1">
    <property type="entry name" value="TYPE-3 GLUTAMINE SYNTHETASE"/>
    <property type="match status" value="1"/>
</dbReference>
<dbReference type="PANTHER" id="PTHR42974">
    <property type="entry name" value="GLUTAMINE SYNTHETASE"/>
    <property type="match status" value="1"/>
</dbReference>
<evidence type="ECO:0000313" key="5">
    <source>
        <dbReference type="EMBL" id="SDD41974.1"/>
    </source>
</evidence>
<dbReference type="OrthoDB" id="9807095at2"/>
<dbReference type="InterPro" id="IPR008146">
    <property type="entry name" value="Gln_synth_cat_dom"/>
</dbReference>
<organism evidence="5 6">
    <name type="scientific">Peptococcus niger</name>
    <dbReference type="NCBI Taxonomy" id="2741"/>
    <lineage>
        <taxon>Bacteria</taxon>
        <taxon>Bacillati</taxon>
        <taxon>Bacillota</taxon>
        <taxon>Clostridia</taxon>
        <taxon>Eubacteriales</taxon>
        <taxon>Peptococcaceae</taxon>
        <taxon>Peptococcus</taxon>
    </lineage>
</organism>
<dbReference type="STRING" id="2741.SAMN04489866_10385"/>
<dbReference type="Gene3D" id="1.20.120.1560">
    <property type="match status" value="1"/>
</dbReference>
<evidence type="ECO:0000313" key="6">
    <source>
        <dbReference type="Proteomes" id="UP000198995"/>
    </source>
</evidence>
<dbReference type="InterPro" id="IPR022147">
    <property type="entry name" value="GSIII_N"/>
</dbReference>
<dbReference type="SUPFAM" id="SSF55931">
    <property type="entry name" value="Glutamine synthetase/guanido kinase"/>
    <property type="match status" value="1"/>
</dbReference>
<dbReference type="InterPro" id="IPR008147">
    <property type="entry name" value="Gln_synt_N"/>
</dbReference>
<dbReference type="GO" id="GO:0004356">
    <property type="term" value="F:glutamine synthetase activity"/>
    <property type="evidence" value="ECO:0007669"/>
    <property type="project" value="InterPro"/>
</dbReference>
<comment type="similarity">
    <text evidence="1 2">Belongs to the glutamine synthetase family.</text>
</comment>
<feature type="domain" description="GS beta-grasp" evidence="3">
    <location>
        <begin position="69"/>
        <end position="158"/>
    </location>
</feature>
<evidence type="ECO:0000256" key="2">
    <source>
        <dbReference type="RuleBase" id="RU000384"/>
    </source>
</evidence>
<proteinExistence type="inferred from homology"/>
<sequence length="704" mass="79084">MTGYSEEGISMFDMFGADVFSDEVMQQRLPKRIYNSLKATIETGSDLDKDIAEVVAAAMKDWAIERGATHFAHWFQPMTGMTAEKHESFLEPTGNGRAITEFSSNNLVKGEPDASSFPSGGLRETFEARGYTSWDPSSPAFIKDKSLYIPSVFFSYTGNVLDKKTPLLRSMNSINQEGLRIMRLFGDETTRQVIAYMGAEQEYFLVPLEHYRKRKDLFICGRTLFGAPAPKGQEFEDHYFSAINERVAGFMQELDESLWRLGVPAKIKHSEVAPGQFELVPVFNTCNVANDQNQLVMACMNNIAPHHGLACLLSEKPFKGVNGSGKHINWSIGTDDGKNLLVPGDTAKENARFLLFLCAMLHAVDTYPELLRAVISSSGNDLRLGGDEAPPTILSIFIGDEMLDILEEIEKGRDYNTVDKGVMELGVNILPKLPKDISDRNRTSPFAYTGNKFEFRMPGASSSTAGPNIALNTAYADVLGQYADRLEKADHFWDELSLLIVEEIRSHKRVVFNGNNYSDEWVEEAKRRGLPVIEQAVDAFIQYNSEKNAVLFTNHKIYTQEELDSRREIHLLEYSRRINIEALTMVEMANKNIIPDVLRYEKLLLSILRDKKDLHLNVSESAEYYLLTELSGCLNAFRSAVIKLDHAIGSAQASQDDLTACAYSYQDQVSEQMKIVRELGDRLEVLCDESVWSMPSYTALLLEG</sequence>
<dbReference type="RefSeq" id="WP_091791351.1">
    <property type="nucleotide sequence ID" value="NZ_FNAF01000003.1"/>
</dbReference>
<dbReference type="EMBL" id="FNAF01000003">
    <property type="protein sequence ID" value="SDD41974.1"/>
    <property type="molecule type" value="Genomic_DNA"/>
</dbReference>
<evidence type="ECO:0000259" key="3">
    <source>
        <dbReference type="PROSITE" id="PS51986"/>
    </source>
</evidence>
<dbReference type="Proteomes" id="UP000198995">
    <property type="component" value="Unassembled WGS sequence"/>
</dbReference>
<dbReference type="Pfam" id="PF12437">
    <property type="entry name" value="GSIII_N"/>
    <property type="match status" value="1"/>
</dbReference>
<dbReference type="InterPro" id="IPR040577">
    <property type="entry name" value="Gln-synt_C"/>
</dbReference>
<dbReference type="PROSITE" id="PS51986">
    <property type="entry name" value="GS_BETA_GRASP"/>
    <property type="match status" value="1"/>
</dbReference>
<dbReference type="PROSITE" id="PS51987">
    <property type="entry name" value="GS_CATALYTIC"/>
    <property type="match status" value="1"/>
</dbReference>
<dbReference type="InterPro" id="IPR052725">
    <property type="entry name" value="GS_Type-3"/>
</dbReference>
<dbReference type="InterPro" id="IPR014746">
    <property type="entry name" value="Gln_synth/guanido_kin_cat_dom"/>
</dbReference>
<dbReference type="SMART" id="SM01230">
    <property type="entry name" value="Gln-synt_C"/>
    <property type="match status" value="1"/>
</dbReference>
<dbReference type="Pfam" id="PF18318">
    <property type="entry name" value="Gln-synt_C-ter"/>
    <property type="match status" value="1"/>
</dbReference>
<name>A0A1G6UL43_PEPNI</name>
<reference evidence="5 6" key="1">
    <citation type="submission" date="2016-10" db="EMBL/GenBank/DDBJ databases">
        <authorList>
            <person name="de Groot N.N."/>
        </authorList>
    </citation>
    <scope>NUCLEOTIDE SEQUENCE [LARGE SCALE GENOMIC DNA]</scope>
    <source>
        <strain evidence="5 6">DSM 20475</strain>
    </source>
</reference>
<gene>
    <name evidence="5" type="ORF">SAMN04489866_10385</name>
</gene>
<dbReference type="PROSITE" id="PS00181">
    <property type="entry name" value="GLNA_ATP"/>
    <property type="match status" value="1"/>
</dbReference>
<feature type="domain" description="GS catalytic" evidence="4">
    <location>
        <begin position="163"/>
        <end position="593"/>
    </location>
</feature>
<evidence type="ECO:0000256" key="1">
    <source>
        <dbReference type="PROSITE-ProRule" id="PRU01330"/>
    </source>
</evidence>
<dbReference type="Gene3D" id="3.30.590.10">
    <property type="entry name" value="Glutamine synthetase/guanido kinase, catalytic domain"/>
    <property type="match status" value="1"/>
</dbReference>
<dbReference type="AlphaFoldDB" id="A0A1G6UL43"/>
<accession>A0A1G6UL43</accession>
<dbReference type="Pfam" id="PF00120">
    <property type="entry name" value="Gln-synt_C"/>
    <property type="match status" value="1"/>
</dbReference>
<protein>
    <submittedName>
        <fullName evidence="5">L-glutamine synthetase</fullName>
    </submittedName>
</protein>
<dbReference type="GO" id="GO:0006542">
    <property type="term" value="P:glutamine biosynthetic process"/>
    <property type="evidence" value="ECO:0007669"/>
    <property type="project" value="InterPro"/>
</dbReference>
<keyword evidence="6" id="KW-1185">Reference proteome</keyword>
<evidence type="ECO:0000259" key="4">
    <source>
        <dbReference type="PROSITE" id="PS51987"/>
    </source>
</evidence>
<dbReference type="InterPro" id="IPR027303">
    <property type="entry name" value="Gln_synth_gly_rich_site"/>
</dbReference>